<protein>
    <submittedName>
        <fullName evidence="4">Glabra2 expression modulator</fullName>
    </submittedName>
</protein>
<feature type="compositionally biased region" description="Polar residues" evidence="2">
    <location>
        <begin position="42"/>
        <end position="69"/>
    </location>
</feature>
<feature type="compositionally biased region" description="Low complexity" evidence="2">
    <location>
        <begin position="86"/>
        <end position="113"/>
    </location>
</feature>
<dbReference type="AlphaFoldDB" id="A0AAW0M8N2"/>
<gene>
    <name evidence="4" type="primary">GEM</name>
    <name evidence="4" type="ORF">CFP56_002074</name>
</gene>
<comment type="caution">
    <text evidence="4">The sequence shown here is derived from an EMBL/GenBank/DDBJ whole genome shotgun (WGS) entry which is preliminary data.</text>
</comment>
<evidence type="ECO:0000256" key="2">
    <source>
        <dbReference type="SAM" id="MobiDB-lite"/>
    </source>
</evidence>
<dbReference type="InterPro" id="IPR011993">
    <property type="entry name" value="PH-like_dom_sf"/>
</dbReference>
<keyword evidence="5" id="KW-1185">Reference proteome</keyword>
<dbReference type="EMBL" id="PKMF04000010">
    <property type="protein sequence ID" value="KAK7859801.1"/>
    <property type="molecule type" value="Genomic_DNA"/>
</dbReference>
<dbReference type="SMART" id="SM00568">
    <property type="entry name" value="GRAM"/>
    <property type="match status" value="1"/>
</dbReference>
<proteinExistence type="inferred from homology"/>
<sequence>MEQPKPETEQATGNDPNPKPESKGSDHSPNGDGKWTSFVLGSESQTQSQHQAQSPREGSPTKTASSGSRKSVHWSPELVTESSTISSPHGSNNNNYNNSYYVSPSPTDQSSSSFNVKDTMVSVRNVLGRWGKKVGEATKKAEDLAGNTWQHCPSFAEAAMGRISQGTKVLVEDCPEEQLQNSFACYLSTSAGPVMGVLYVSTAKLAFCSDDPLSYKINDQTEWSYYKVVIPLHQLKAVNPSSSRANSSEKYIQVISVDNHEFWFMGFLNYDGAVKILQEAFEVRNIQFA</sequence>
<feature type="domain" description="GRAM" evidence="3">
    <location>
        <begin position="172"/>
        <end position="242"/>
    </location>
</feature>
<evidence type="ECO:0000313" key="4">
    <source>
        <dbReference type="EMBL" id="KAK7859801.1"/>
    </source>
</evidence>
<dbReference type="InterPro" id="IPR037848">
    <property type="entry name" value="GEM-like"/>
</dbReference>
<reference evidence="4 5" key="1">
    <citation type="journal article" date="2018" name="Sci. Data">
        <title>The draft genome sequence of cork oak.</title>
        <authorList>
            <person name="Ramos A.M."/>
            <person name="Usie A."/>
            <person name="Barbosa P."/>
            <person name="Barros P.M."/>
            <person name="Capote T."/>
            <person name="Chaves I."/>
            <person name="Simoes F."/>
            <person name="Abreu I."/>
            <person name="Carrasquinho I."/>
            <person name="Faro C."/>
            <person name="Guimaraes J.B."/>
            <person name="Mendonca D."/>
            <person name="Nobrega F."/>
            <person name="Rodrigues L."/>
            <person name="Saibo N.J.M."/>
            <person name="Varela M.C."/>
            <person name="Egas C."/>
            <person name="Matos J."/>
            <person name="Miguel C.M."/>
            <person name="Oliveira M.M."/>
            <person name="Ricardo C.P."/>
            <person name="Goncalves S."/>
        </authorList>
    </citation>
    <scope>NUCLEOTIDE SEQUENCE [LARGE SCALE GENOMIC DNA]</scope>
    <source>
        <strain evidence="5">cv. HL8</strain>
    </source>
</reference>
<evidence type="ECO:0000259" key="3">
    <source>
        <dbReference type="SMART" id="SM00568"/>
    </source>
</evidence>
<dbReference type="Proteomes" id="UP000237347">
    <property type="component" value="Unassembled WGS sequence"/>
</dbReference>
<comment type="similarity">
    <text evidence="1">Belongs to the GEM family.</text>
</comment>
<dbReference type="InterPro" id="IPR004182">
    <property type="entry name" value="GRAM"/>
</dbReference>
<dbReference type="Gene3D" id="2.30.29.30">
    <property type="entry name" value="Pleckstrin-homology domain (PH domain)/Phosphotyrosine-binding domain (PTB)"/>
    <property type="match status" value="1"/>
</dbReference>
<dbReference type="PANTHER" id="PTHR31969">
    <property type="entry name" value="GEM-LIKE PROTEIN 2"/>
    <property type="match status" value="1"/>
</dbReference>
<organism evidence="4 5">
    <name type="scientific">Quercus suber</name>
    <name type="common">Cork oak</name>
    <dbReference type="NCBI Taxonomy" id="58331"/>
    <lineage>
        <taxon>Eukaryota</taxon>
        <taxon>Viridiplantae</taxon>
        <taxon>Streptophyta</taxon>
        <taxon>Embryophyta</taxon>
        <taxon>Tracheophyta</taxon>
        <taxon>Spermatophyta</taxon>
        <taxon>Magnoliopsida</taxon>
        <taxon>eudicotyledons</taxon>
        <taxon>Gunneridae</taxon>
        <taxon>Pentapetalae</taxon>
        <taxon>rosids</taxon>
        <taxon>fabids</taxon>
        <taxon>Fagales</taxon>
        <taxon>Fagaceae</taxon>
        <taxon>Quercus</taxon>
    </lineage>
</organism>
<dbReference type="CDD" id="cd13222">
    <property type="entry name" value="PH-GRAM_GEM"/>
    <property type="match status" value="1"/>
</dbReference>
<evidence type="ECO:0000256" key="1">
    <source>
        <dbReference type="ARBA" id="ARBA00009414"/>
    </source>
</evidence>
<accession>A0AAW0M8N2</accession>
<evidence type="ECO:0000313" key="5">
    <source>
        <dbReference type="Proteomes" id="UP000237347"/>
    </source>
</evidence>
<feature type="region of interest" description="Disordered" evidence="2">
    <location>
        <begin position="1"/>
        <end position="114"/>
    </location>
</feature>
<name>A0AAW0M8N2_QUESU</name>
<dbReference type="Pfam" id="PF02893">
    <property type="entry name" value="GRAM"/>
    <property type="match status" value="1"/>
</dbReference>